<dbReference type="Pfam" id="PF03102">
    <property type="entry name" value="NeuB"/>
    <property type="match status" value="1"/>
</dbReference>
<dbReference type="PANTHER" id="PTHR42966">
    <property type="entry name" value="N-ACETYLNEURAMINATE SYNTHASE"/>
    <property type="match status" value="1"/>
</dbReference>
<dbReference type="GO" id="GO:0047444">
    <property type="term" value="F:N-acylneuraminate-9-phosphate synthase activity"/>
    <property type="evidence" value="ECO:0007669"/>
    <property type="project" value="TreeGrafter"/>
</dbReference>
<accession>A0A4Q1KSE4</accession>
<dbReference type="Gene3D" id="3.20.20.70">
    <property type="entry name" value="Aldolase class I"/>
    <property type="match status" value="1"/>
</dbReference>
<dbReference type="InterPro" id="IPR051690">
    <property type="entry name" value="PseI-like"/>
</dbReference>
<sequence length="329" mass="38030">MNKSYFYIETAFHHEGDIDYLKKIINAAKELKVDGVKFQVLTRVEDFVSVYHSAFEQLKSYCFSLTQWDEVFKYTLSLGLDIILMPLNVEALKLADKYPVKYIDIHSVSFNDVKLLSAINEYDNDIILAIGGRDKTEIENKIVFFKHKIKVLMVGFQSFPSKLEDVNLGKIEWVKKDFPNFKIGYADHSSFDDEYAVLSNEYARLLGATIFEKHFTLDEGLERVDFNSAIGVKKMQTILDRINFIDKSILIEQENAYVFNEKEVVYRERQLVCVANRDIEENAILKLNDIDFKMITSGTNCINDCTELIGKKTLITVKKDVPFKKSDLI</sequence>
<dbReference type="InterPro" id="IPR013132">
    <property type="entry name" value="PseI/NeuA/B-like_N"/>
</dbReference>
<dbReference type="OrthoDB" id="9814210at2"/>
<proteinExistence type="predicted"/>
<dbReference type="RefSeq" id="WP_129463927.1">
    <property type="nucleotide sequence ID" value="NZ_SBKQ01000005.1"/>
</dbReference>
<dbReference type="CDD" id="cd11614">
    <property type="entry name" value="SAF_CpaB_FlgA_like"/>
    <property type="match status" value="1"/>
</dbReference>
<evidence type="ECO:0000313" key="3">
    <source>
        <dbReference type="Proteomes" id="UP000289734"/>
    </source>
</evidence>
<dbReference type="SUPFAM" id="SSF51569">
    <property type="entry name" value="Aldolase"/>
    <property type="match status" value="1"/>
</dbReference>
<reference evidence="3" key="1">
    <citation type="submission" date="2019-01" db="EMBL/GenBank/DDBJ databases">
        <title>Cytophagaceae bacterium strain CAR-16.</title>
        <authorList>
            <person name="Chen W.-M."/>
        </authorList>
    </citation>
    <scope>NUCLEOTIDE SEQUENCE [LARGE SCALE GENOMIC DNA]</scope>
    <source>
        <strain evidence="3">ICH-30</strain>
    </source>
</reference>
<name>A0A4Q1KSE4_9FLAO</name>
<comment type="caution">
    <text evidence="2">The sequence shown here is derived from an EMBL/GenBank/DDBJ whole genome shotgun (WGS) entry which is preliminary data.</text>
</comment>
<evidence type="ECO:0000259" key="1">
    <source>
        <dbReference type="Pfam" id="PF03102"/>
    </source>
</evidence>
<gene>
    <name evidence="2" type="ORF">EQG68_06220</name>
</gene>
<dbReference type="Proteomes" id="UP000289734">
    <property type="component" value="Unassembled WGS sequence"/>
</dbReference>
<evidence type="ECO:0000313" key="2">
    <source>
        <dbReference type="EMBL" id="RXR33083.1"/>
    </source>
</evidence>
<protein>
    <recommendedName>
        <fullName evidence="1">PseI/NeuA/B-like domain-containing protein</fullName>
    </recommendedName>
</protein>
<organism evidence="2 3">
    <name type="scientific">Flavobacterium piscinae</name>
    <dbReference type="NCBI Taxonomy" id="2506424"/>
    <lineage>
        <taxon>Bacteria</taxon>
        <taxon>Pseudomonadati</taxon>
        <taxon>Bacteroidota</taxon>
        <taxon>Flavobacteriia</taxon>
        <taxon>Flavobacteriales</taxon>
        <taxon>Flavobacteriaceae</taxon>
        <taxon>Flavobacterium</taxon>
    </lineage>
</organism>
<dbReference type="InterPro" id="IPR013785">
    <property type="entry name" value="Aldolase_TIM"/>
</dbReference>
<keyword evidence="3" id="KW-1185">Reference proteome</keyword>
<dbReference type="EMBL" id="SBKQ01000005">
    <property type="protein sequence ID" value="RXR33083.1"/>
    <property type="molecule type" value="Genomic_DNA"/>
</dbReference>
<dbReference type="GO" id="GO:0016051">
    <property type="term" value="P:carbohydrate biosynthetic process"/>
    <property type="evidence" value="ECO:0007669"/>
    <property type="project" value="InterPro"/>
</dbReference>
<feature type="domain" description="PseI/NeuA/B-like" evidence="1">
    <location>
        <begin position="24"/>
        <end position="247"/>
    </location>
</feature>
<dbReference type="PANTHER" id="PTHR42966:SF1">
    <property type="entry name" value="SIALIC ACID SYNTHASE"/>
    <property type="match status" value="1"/>
</dbReference>
<dbReference type="AlphaFoldDB" id="A0A4Q1KSE4"/>